<organism evidence="1 2">
    <name type="scientific">Candidatus Limadaptatus stercorigallinarum</name>
    <dbReference type="NCBI Taxonomy" id="2840845"/>
    <lineage>
        <taxon>Bacteria</taxon>
        <taxon>Bacillati</taxon>
        <taxon>Bacillota</taxon>
        <taxon>Clostridia</taxon>
        <taxon>Eubacteriales</taxon>
        <taxon>Candidatus Limadaptatus</taxon>
    </lineage>
</organism>
<dbReference type="AlphaFoldDB" id="A0A9D1HRT0"/>
<dbReference type="Pfam" id="PF06866">
    <property type="entry name" value="DUF1256"/>
    <property type="match status" value="1"/>
</dbReference>
<dbReference type="InterPro" id="IPR023430">
    <property type="entry name" value="Pept_HybD-like_dom_sf"/>
</dbReference>
<comment type="caution">
    <text evidence="1">The sequence shown here is derived from an EMBL/GenBank/DDBJ whole genome shotgun (WGS) entry which is preliminary data.</text>
</comment>
<gene>
    <name evidence="1" type="ORF">IAD51_04365</name>
</gene>
<accession>A0A9D1HRT0</accession>
<proteinExistence type="predicted"/>
<sequence length="158" mass="16581">MFPLERQLVVVCFGTPAIAGDSLGPEVGTILREDKNFPAFVYGTLDRPVTGRNMNEWISFVRETHKGAVLLAVDACLGEASNLGRISVRSDGVCPAAVGGKKSRFGDVGIIAVVGDKSGDALTELMQANAVYVSELAHKVADLIKSAVGGLKFASAVF</sequence>
<reference evidence="1" key="1">
    <citation type="submission" date="2020-10" db="EMBL/GenBank/DDBJ databases">
        <authorList>
            <person name="Gilroy R."/>
        </authorList>
    </citation>
    <scope>NUCLEOTIDE SEQUENCE</scope>
    <source>
        <strain evidence="1">1063</strain>
    </source>
</reference>
<evidence type="ECO:0000313" key="2">
    <source>
        <dbReference type="Proteomes" id="UP000824088"/>
    </source>
</evidence>
<dbReference type="Proteomes" id="UP000824088">
    <property type="component" value="Unassembled WGS sequence"/>
</dbReference>
<dbReference type="InterPro" id="IPR009665">
    <property type="entry name" value="YyaC"/>
</dbReference>
<evidence type="ECO:0000313" key="1">
    <source>
        <dbReference type="EMBL" id="HIU21448.1"/>
    </source>
</evidence>
<protein>
    <submittedName>
        <fullName evidence="1">DUF1256 domain-containing protein</fullName>
    </submittedName>
</protein>
<dbReference type="SUPFAM" id="SSF53163">
    <property type="entry name" value="HybD-like"/>
    <property type="match status" value="1"/>
</dbReference>
<name>A0A9D1HRT0_9FIRM</name>
<dbReference type="EMBL" id="DVMN01000077">
    <property type="protein sequence ID" value="HIU21448.1"/>
    <property type="molecule type" value="Genomic_DNA"/>
</dbReference>
<reference evidence="1" key="2">
    <citation type="journal article" date="2021" name="PeerJ">
        <title>Extensive microbial diversity within the chicken gut microbiome revealed by metagenomics and culture.</title>
        <authorList>
            <person name="Gilroy R."/>
            <person name="Ravi A."/>
            <person name="Getino M."/>
            <person name="Pursley I."/>
            <person name="Horton D.L."/>
            <person name="Alikhan N.F."/>
            <person name="Baker D."/>
            <person name="Gharbi K."/>
            <person name="Hall N."/>
            <person name="Watson M."/>
            <person name="Adriaenssens E.M."/>
            <person name="Foster-Nyarko E."/>
            <person name="Jarju S."/>
            <person name="Secka A."/>
            <person name="Antonio M."/>
            <person name="Oren A."/>
            <person name="Chaudhuri R.R."/>
            <person name="La Ragione R."/>
            <person name="Hildebrand F."/>
            <person name="Pallen M.J."/>
        </authorList>
    </citation>
    <scope>NUCLEOTIDE SEQUENCE</scope>
    <source>
        <strain evidence="1">1063</strain>
    </source>
</reference>